<sequence length="96" mass="10830">MKQLEVCKTMTVTELITSFNQSFTKLETALEADIQLDIENYDREVSDAMQSILSSDPQSAEEKKILASFLLNSILRQVDKTPLTNSMLKKVVDTCI</sequence>
<dbReference type="AlphaFoldDB" id="A0A0M9GKT2"/>
<proteinExistence type="predicted"/>
<organism evidence="1 2">
    <name type="scientific">Ahrensia marina</name>
    <dbReference type="NCBI Taxonomy" id="1514904"/>
    <lineage>
        <taxon>Bacteria</taxon>
        <taxon>Pseudomonadati</taxon>
        <taxon>Pseudomonadota</taxon>
        <taxon>Alphaproteobacteria</taxon>
        <taxon>Hyphomicrobiales</taxon>
        <taxon>Ahrensiaceae</taxon>
        <taxon>Ahrensia</taxon>
    </lineage>
</organism>
<dbReference type="EMBL" id="JXMU01000029">
    <property type="protein sequence ID" value="KPB00117.1"/>
    <property type="molecule type" value="Genomic_DNA"/>
</dbReference>
<keyword evidence="2" id="KW-1185">Reference proteome</keyword>
<dbReference type="STRING" id="1514904.SU32_15520"/>
<reference evidence="1 2" key="1">
    <citation type="submission" date="2015-01" db="EMBL/GenBank/DDBJ databases">
        <title>Ahrensia donghaiensis sp. nov., a novel dimethylsulphoniopropionate-cleavage bacterium isolated from seawater and emended descriptions of the genus Ahrensia and Ahrensia kielensis.</title>
        <authorList>
            <person name="Liu J."/>
        </authorList>
    </citation>
    <scope>NUCLEOTIDE SEQUENCE [LARGE SCALE GENOMIC DNA]</scope>
    <source>
        <strain evidence="1 2">LZD062</strain>
    </source>
</reference>
<evidence type="ECO:0000313" key="1">
    <source>
        <dbReference type="EMBL" id="KPB00117.1"/>
    </source>
</evidence>
<accession>A0A0M9GKT2</accession>
<dbReference type="Proteomes" id="UP000038011">
    <property type="component" value="Unassembled WGS sequence"/>
</dbReference>
<dbReference type="PATRIC" id="fig|1514904.3.peg.2249"/>
<evidence type="ECO:0000313" key="2">
    <source>
        <dbReference type="Proteomes" id="UP000038011"/>
    </source>
</evidence>
<name>A0A0M9GKT2_9HYPH</name>
<gene>
    <name evidence="1" type="ORF">SU32_15520</name>
</gene>
<comment type="caution">
    <text evidence="1">The sequence shown here is derived from an EMBL/GenBank/DDBJ whole genome shotgun (WGS) entry which is preliminary data.</text>
</comment>
<protein>
    <submittedName>
        <fullName evidence="1">Uncharacterized protein</fullName>
    </submittedName>
</protein>